<organism evidence="7 8">
    <name type="scientific">Globisporangium ultimum (strain ATCC 200006 / CBS 805.95 / DAOM BR144)</name>
    <name type="common">Pythium ultimum</name>
    <dbReference type="NCBI Taxonomy" id="431595"/>
    <lineage>
        <taxon>Eukaryota</taxon>
        <taxon>Sar</taxon>
        <taxon>Stramenopiles</taxon>
        <taxon>Oomycota</taxon>
        <taxon>Peronosporomycetes</taxon>
        <taxon>Pythiales</taxon>
        <taxon>Pythiaceae</taxon>
        <taxon>Globisporangium</taxon>
    </lineage>
</organism>
<evidence type="ECO:0000313" key="7">
    <source>
        <dbReference type="EnsemblProtists" id="PYU1_T009042"/>
    </source>
</evidence>
<feature type="transmembrane region" description="Helical" evidence="6">
    <location>
        <begin position="131"/>
        <end position="148"/>
    </location>
</feature>
<reference evidence="7" key="3">
    <citation type="submission" date="2015-02" db="UniProtKB">
        <authorList>
            <consortium name="EnsemblProtists"/>
        </authorList>
    </citation>
    <scope>IDENTIFICATION</scope>
    <source>
        <strain evidence="7">DAOM BR144</strain>
    </source>
</reference>
<comment type="subcellular location">
    <subcellularLocation>
        <location evidence="1">Membrane</location>
        <topology evidence="1">Multi-pass membrane protein</topology>
    </subcellularLocation>
</comment>
<evidence type="ECO:0000256" key="1">
    <source>
        <dbReference type="ARBA" id="ARBA00004141"/>
    </source>
</evidence>
<proteinExistence type="predicted"/>
<keyword evidence="8" id="KW-1185">Reference proteome</keyword>
<dbReference type="eggNOG" id="ENOG502S3IA">
    <property type="taxonomic scope" value="Eukaryota"/>
</dbReference>
<feature type="transmembrane region" description="Helical" evidence="6">
    <location>
        <begin position="468"/>
        <end position="488"/>
    </location>
</feature>
<protein>
    <recommendedName>
        <fullName evidence="9">Major facilitator superfamily associated domain-containing protein</fullName>
    </recommendedName>
</protein>
<feature type="transmembrane region" description="Helical" evidence="6">
    <location>
        <begin position="426"/>
        <end position="448"/>
    </location>
</feature>
<feature type="transmembrane region" description="Helical" evidence="6">
    <location>
        <begin position="366"/>
        <end position="389"/>
    </location>
</feature>
<dbReference type="GO" id="GO:0016020">
    <property type="term" value="C:membrane"/>
    <property type="evidence" value="ECO:0007669"/>
    <property type="project" value="UniProtKB-SubCell"/>
</dbReference>
<dbReference type="InParanoid" id="K3WVP4"/>
<feature type="transmembrane region" description="Helical" evidence="6">
    <location>
        <begin position="313"/>
        <end position="331"/>
    </location>
</feature>
<evidence type="ECO:0000256" key="5">
    <source>
        <dbReference type="ARBA" id="ARBA00023136"/>
    </source>
</evidence>
<dbReference type="EMBL" id="GL376599">
    <property type="status" value="NOT_ANNOTATED_CDS"/>
    <property type="molecule type" value="Genomic_DNA"/>
</dbReference>
<reference evidence="8" key="2">
    <citation type="submission" date="2010-04" db="EMBL/GenBank/DDBJ databases">
        <authorList>
            <person name="Buell R."/>
            <person name="Hamilton J."/>
            <person name="Hostetler J."/>
        </authorList>
    </citation>
    <scope>NUCLEOTIDE SEQUENCE [LARGE SCALE GENOMIC DNA]</scope>
    <source>
        <strain evidence="8">DAOM:BR144</strain>
    </source>
</reference>
<reference evidence="8" key="1">
    <citation type="journal article" date="2010" name="Genome Biol.">
        <title>Genome sequence of the necrotrophic plant pathogen Pythium ultimum reveals original pathogenicity mechanisms and effector repertoire.</title>
        <authorList>
            <person name="Levesque C.A."/>
            <person name="Brouwer H."/>
            <person name="Cano L."/>
            <person name="Hamilton J.P."/>
            <person name="Holt C."/>
            <person name="Huitema E."/>
            <person name="Raffaele S."/>
            <person name="Robideau G.P."/>
            <person name="Thines M."/>
            <person name="Win J."/>
            <person name="Zerillo M.M."/>
            <person name="Beakes G.W."/>
            <person name="Boore J.L."/>
            <person name="Busam D."/>
            <person name="Dumas B."/>
            <person name="Ferriera S."/>
            <person name="Fuerstenberg S.I."/>
            <person name="Gachon C.M."/>
            <person name="Gaulin E."/>
            <person name="Govers F."/>
            <person name="Grenville-Briggs L."/>
            <person name="Horner N."/>
            <person name="Hostetler J."/>
            <person name="Jiang R.H."/>
            <person name="Johnson J."/>
            <person name="Krajaejun T."/>
            <person name="Lin H."/>
            <person name="Meijer H.J."/>
            <person name="Moore B."/>
            <person name="Morris P."/>
            <person name="Phuntmart V."/>
            <person name="Puiu D."/>
            <person name="Shetty J."/>
            <person name="Stajich J.E."/>
            <person name="Tripathy S."/>
            <person name="Wawra S."/>
            <person name="van West P."/>
            <person name="Whitty B.R."/>
            <person name="Coutinho P.M."/>
            <person name="Henrissat B."/>
            <person name="Martin F."/>
            <person name="Thomas P.D."/>
            <person name="Tyler B.M."/>
            <person name="De Vries R.P."/>
            <person name="Kamoun S."/>
            <person name="Yandell M."/>
            <person name="Tisserat N."/>
            <person name="Buell C.R."/>
        </authorList>
    </citation>
    <scope>NUCLEOTIDE SEQUENCE</scope>
    <source>
        <strain evidence="8">DAOM:BR144</strain>
    </source>
</reference>
<evidence type="ECO:0000256" key="2">
    <source>
        <dbReference type="ARBA" id="ARBA00022448"/>
    </source>
</evidence>
<evidence type="ECO:0000256" key="3">
    <source>
        <dbReference type="ARBA" id="ARBA00022692"/>
    </source>
</evidence>
<dbReference type="Gene3D" id="1.20.1250.20">
    <property type="entry name" value="MFS general substrate transporter like domains"/>
    <property type="match status" value="1"/>
</dbReference>
<feature type="transmembrane region" description="Helical" evidence="6">
    <location>
        <begin position="186"/>
        <end position="208"/>
    </location>
</feature>
<feature type="transmembrane region" description="Helical" evidence="6">
    <location>
        <begin position="401"/>
        <end position="420"/>
    </location>
</feature>
<dbReference type="SUPFAM" id="SSF103473">
    <property type="entry name" value="MFS general substrate transporter"/>
    <property type="match status" value="1"/>
</dbReference>
<dbReference type="OMA" id="WWGSNVY"/>
<dbReference type="PANTHER" id="PTHR19432:SF35">
    <property type="entry name" value="SOLUTE CARRIER FAMILY 45 MEMBER 3 ISOFORM X1"/>
    <property type="match status" value="1"/>
</dbReference>
<evidence type="ECO:0000313" key="8">
    <source>
        <dbReference type="Proteomes" id="UP000019132"/>
    </source>
</evidence>
<dbReference type="EnsemblProtists" id="PYU1_T009042">
    <property type="protein sequence ID" value="PYU1_T009042"/>
    <property type="gene ID" value="PYU1_G009024"/>
</dbReference>
<keyword evidence="4 6" id="KW-1133">Transmembrane helix</keyword>
<dbReference type="VEuPathDB" id="FungiDB:PYU1_G009024"/>
<feature type="transmembrane region" description="Helical" evidence="6">
    <location>
        <begin position="160"/>
        <end position="180"/>
    </location>
</feature>
<evidence type="ECO:0000256" key="6">
    <source>
        <dbReference type="SAM" id="Phobius"/>
    </source>
</evidence>
<accession>K3WVP4</accession>
<name>K3WVP4_GLOUD</name>
<dbReference type="GO" id="GO:0008506">
    <property type="term" value="F:sucrose:proton symporter activity"/>
    <property type="evidence" value="ECO:0007669"/>
    <property type="project" value="TreeGrafter"/>
</dbReference>
<feature type="transmembrane region" description="Helical" evidence="6">
    <location>
        <begin position="229"/>
        <end position="248"/>
    </location>
</feature>
<dbReference type="InterPro" id="IPR011701">
    <property type="entry name" value="MFS"/>
</dbReference>
<dbReference type="Proteomes" id="UP000019132">
    <property type="component" value="Unassembled WGS sequence"/>
</dbReference>
<dbReference type="HOGENOM" id="CLU_039004_0_0_1"/>
<sequence length="528" mass="57808">MDCYETPAATQRKDMLTLDMSPRRATRVTIIVPSPSPNEVSASLEHIKLHTGDDYDTAEADDSTEAMLEDGTRAKKTNRKKKTAPVDMHAFRTCIILGMPWAAYAVFSTIFHDVRASYMTSMGISDKIPRFVPPLVTFFLGPILGAASDRSLSKWGRRNAFLMFAVVILTVSGLLFGSAQVLFAEYTNVTCLLLFLLSIGVLLINIGLRARIMDEVPIEYQVHAQSAVAMWDGVGGALGLLLFRNTAVVVFASEISGHDILVSFSAAMAGILVLTAACIYLRPEPPQDRPPFQPPLARLVREVWDQILYAPMLFRKLCLVHFVLFFAWSSFKDEIYNWWGSNVYSGCKDAGCSDDGLNEFKHGLDIANSALMCQNALQVVMGLIFLFVVPRVPNASFLKRGSLVGLIIGELALVICVSVGKYWLPLTFGAFVATAFYQTVVTVFPYAVVGIMGKEIQESAHSFNNNGLYIGVLMLFSSASELTVQIYGAEKIAPLGTGNLMTLSCILFAAGIACTTAFTIAGRRHVVR</sequence>
<keyword evidence="5 6" id="KW-0472">Membrane</keyword>
<dbReference type="Pfam" id="PF07690">
    <property type="entry name" value="MFS_1"/>
    <property type="match status" value="1"/>
</dbReference>
<dbReference type="AlphaFoldDB" id="K3WVP4"/>
<evidence type="ECO:0008006" key="9">
    <source>
        <dbReference type="Google" id="ProtNLM"/>
    </source>
</evidence>
<dbReference type="PANTHER" id="PTHR19432">
    <property type="entry name" value="SUGAR TRANSPORTER"/>
    <property type="match status" value="1"/>
</dbReference>
<feature type="transmembrane region" description="Helical" evidence="6">
    <location>
        <begin position="89"/>
        <end position="111"/>
    </location>
</feature>
<evidence type="ECO:0000256" key="4">
    <source>
        <dbReference type="ARBA" id="ARBA00022989"/>
    </source>
</evidence>
<keyword evidence="3 6" id="KW-0812">Transmembrane</keyword>
<feature type="transmembrane region" description="Helical" evidence="6">
    <location>
        <begin position="500"/>
        <end position="521"/>
    </location>
</feature>
<feature type="transmembrane region" description="Helical" evidence="6">
    <location>
        <begin position="260"/>
        <end position="281"/>
    </location>
</feature>
<dbReference type="InterPro" id="IPR036259">
    <property type="entry name" value="MFS_trans_sf"/>
</dbReference>
<keyword evidence="2" id="KW-0813">Transport</keyword>